<feature type="region of interest" description="Disordered" evidence="1">
    <location>
        <begin position="98"/>
        <end position="128"/>
    </location>
</feature>
<sequence length="128" mass="13550">MKGSMSGGHHNALAAIGVSFAALNGSLALSNITQEELKLARITSYAILMPTISPYTASGQNSPTILSSQKGGCRHPPGGLVAIWRHAYDPAFMPFIGEGGQLDENESEESAAVATGFHDDEHRNQSQR</sequence>
<evidence type="ECO:0000313" key="4">
    <source>
        <dbReference type="Proteomes" id="UP001172155"/>
    </source>
</evidence>
<dbReference type="Proteomes" id="UP001172155">
    <property type="component" value="Unassembled WGS sequence"/>
</dbReference>
<organism evidence="3 4">
    <name type="scientific">Schizothecium vesticola</name>
    <dbReference type="NCBI Taxonomy" id="314040"/>
    <lineage>
        <taxon>Eukaryota</taxon>
        <taxon>Fungi</taxon>
        <taxon>Dikarya</taxon>
        <taxon>Ascomycota</taxon>
        <taxon>Pezizomycotina</taxon>
        <taxon>Sordariomycetes</taxon>
        <taxon>Sordariomycetidae</taxon>
        <taxon>Sordariales</taxon>
        <taxon>Schizotheciaceae</taxon>
        <taxon>Schizothecium</taxon>
    </lineage>
</organism>
<comment type="caution">
    <text evidence="3">The sequence shown here is derived from an EMBL/GenBank/DDBJ whole genome shotgun (WGS) entry which is preliminary data.</text>
</comment>
<evidence type="ECO:0000256" key="2">
    <source>
        <dbReference type="SAM" id="SignalP"/>
    </source>
</evidence>
<feature type="signal peptide" evidence="2">
    <location>
        <begin position="1"/>
        <end position="28"/>
    </location>
</feature>
<gene>
    <name evidence="3" type="ORF">B0T18DRAFT_398971</name>
</gene>
<feature type="chain" id="PRO_5041203448" evidence="2">
    <location>
        <begin position="29"/>
        <end position="128"/>
    </location>
</feature>
<evidence type="ECO:0000313" key="3">
    <source>
        <dbReference type="EMBL" id="KAK0754335.1"/>
    </source>
</evidence>
<dbReference type="EMBL" id="JAUKUD010000001">
    <property type="protein sequence ID" value="KAK0754335.1"/>
    <property type="molecule type" value="Genomic_DNA"/>
</dbReference>
<feature type="compositionally biased region" description="Basic and acidic residues" evidence="1">
    <location>
        <begin position="117"/>
        <end position="128"/>
    </location>
</feature>
<reference evidence="3" key="1">
    <citation type="submission" date="2023-06" db="EMBL/GenBank/DDBJ databases">
        <title>Genome-scale phylogeny and comparative genomics of the fungal order Sordariales.</title>
        <authorList>
            <consortium name="Lawrence Berkeley National Laboratory"/>
            <person name="Hensen N."/>
            <person name="Bonometti L."/>
            <person name="Westerberg I."/>
            <person name="Brannstrom I.O."/>
            <person name="Guillou S."/>
            <person name="Cros-Aarteil S."/>
            <person name="Calhoun S."/>
            <person name="Haridas S."/>
            <person name="Kuo A."/>
            <person name="Mondo S."/>
            <person name="Pangilinan J."/>
            <person name="Riley R."/>
            <person name="LaButti K."/>
            <person name="Andreopoulos B."/>
            <person name="Lipzen A."/>
            <person name="Chen C."/>
            <person name="Yanf M."/>
            <person name="Daum C."/>
            <person name="Ng V."/>
            <person name="Clum A."/>
            <person name="Steindorff A."/>
            <person name="Ohm R."/>
            <person name="Martin F."/>
            <person name="Silar P."/>
            <person name="Natvig D."/>
            <person name="Lalanne C."/>
            <person name="Gautier V."/>
            <person name="Ament-velasquez S.L."/>
            <person name="Kruys A."/>
            <person name="Hutchinson M.I."/>
            <person name="Powell A.J."/>
            <person name="Barry K."/>
            <person name="Miller A.N."/>
            <person name="Grigoriev I.V."/>
            <person name="Debuchy R."/>
            <person name="Gladieux P."/>
            <person name="Thoren M.H."/>
            <person name="Johannesson H."/>
        </authorList>
    </citation>
    <scope>NUCLEOTIDE SEQUENCE</scope>
    <source>
        <strain evidence="3">SMH3187-1</strain>
    </source>
</reference>
<evidence type="ECO:0000256" key="1">
    <source>
        <dbReference type="SAM" id="MobiDB-lite"/>
    </source>
</evidence>
<keyword evidence="4" id="KW-1185">Reference proteome</keyword>
<proteinExistence type="predicted"/>
<dbReference type="AlphaFoldDB" id="A0AA40KCW5"/>
<accession>A0AA40KCW5</accession>
<keyword evidence="2" id="KW-0732">Signal</keyword>
<name>A0AA40KCW5_9PEZI</name>
<protein>
    <submittedName>
        <fullName evidence="3">Uncharacterized protein</fullName>
    </submittedName>
</protein>